<reference evidence="1 2" key="1">
    <citation type="submission" date="2016-10" db="EMBL/GenBank/DDBJ databases">
        <authorList>
            <person name="de Groot N.N."/>
        </authorList>
    </citation>
    <scope>NUCLEOTIDE SEQUENCE [LARGE SCALE GENOMIC DNA]</scope>
    <source>
        <strain evidence="1 2">R-24608</strain>
    </source>
</reference>
<dbReference type="InterPro" id="IPR026325">
    <property type="entry name" value="DUF932"/>
</dbReference>
<organism evidence="1 2">
    <name type="scientific">Paenacidovorax caeni</name>
    <dbReference type="NCBI Taxonomy" id="343013"/>
    <lineage>
        <taxon>Bacteria</taxon>
        <taxon>Pseudomonadati</taxon>
        <taxon>Pseudomonadota</taxon>
        <taxon>Betaproteobacteria</taxon>
        <taxon>Burkholderiales</taxon>
        <taxon>Comamonadaceae</taxon>
        <taxon>Paenacidovorax</taxon>
    </lineage>
</organism>
<dbReference type="Proteomes" id="UP000183656">
    <property type="component" value="Unassembled WGS sequence"/>
</dbReference>
<keyword evidence="2" id="KW-1185">Reference proteome</keyword>
<evidence type="ECO:0000313" key="2">
    <source>
        <dbReference type="Proteomes" id="UP000183656"/>
    </source>
</evidence>
<protein>
    <submittedName>
        <fullName evidence="1">Phage/plasmid-like protein TIGR03299</fullName>
    </submittedName>
</protein>
<dbReference type="Pfam" id="PF06067">
    <property type="entry name" value="DUF932"/>
    <property type="match status" value="1"/>
</dbReference>
<gene>
    <name evidence="1" type="ORF">SAMN04489707_100524</name>
</gene>
<dbReference type="AlphaFoldDB" id="A0A1I7GCS9"/>
<evidence type="ECO:0000313" key="1">
    <source>
        <dbReference type="EMBL" id="SFU46233.1"/>
    </source>
</evidence>
<name>A0A1I7GCS9_9BURK</name>
<proteinExistence type="predicted"/>
<dbReference type="RefSeq" id="WP_054257255.1">
    <property type="nucleotide sequence ID" value="NZ_CYIG01000034.1"/>
</dbReference>
<sequence length="328" mass="36642">MSHDLDESTGKPAMAYVGERPWHGLGEALPPDQDIETWVQAARLDWEIEMIPVSYQMGGRNHVMGDRFVLARSDTQAALSVVSRDYQVVQPKEVLEFYRDLVEERHYKLETAGALDGGRKVWALARTGLVAGVAGNAADQLGAYVLLATSCDKSLATTIAFTSVRVVCQNTLGFAVHDVKKESRRNIKVNHSRRFDADQIKKDLGLMDDSWDKFKLQLTPMAGKAMSDSAAEEFFQSLFQSEKEMKEGTISDQKRKEVMQLMSFYRHAPGQDLPTAKNTLWGAVSAVTYYVDHVRPSSGDRLDSAWFGTGATLKEKAWQQALEQTESE</sequence>
<dbReference type="EMBL" id="FPBX01000005">
    <property type="protein sequence ID" value="SFU46233.1"/>
    <property type="molecule type" value="Genomic_DNA"/>
</dbReference>
<dbReference type="NCBIfam" id="TIGR03299">
    <property type="entry name" value="LGT_TIGR03299"/>
    <property type="match status" value="1"/>
</dbReference>
<accession>A0A1I7GCS9</accession>
<dbReference type="InterPro" id="IPR017686">
    <property type="entry name" value="Phg/plasmid-like_prot"/>
</dbReference>
<dbReference type="STRING" id="343013.SAMN04489707_100524"/>